<accession>A0AAJ5X9X0</accession>
<dbReference type="InterPro" id="IPR024618">
    <property type="entry name" value="DUF3857"/>
</dbReference>
<keyword evidence="1" id="KW-0677">Repeat</keyword>
<evidence type="ECO:0000256" key="1">
    <source>
        <dbReference type="ARBA" id="ARBA00022737"/>
    </source>
</evidence>
<feature type="region of interest" description="Disordered" evidence="4">
    <location>
        <begin position="37"/>
        <end position="59"/>
    </location>
</feature>
<dbReference type="Gene3D" id="1.25.40.10">
    <property type="entry name" value="Tetratricopeptide repeat domain"/>
    <property type="match status" value="4"/>
</dbReference>
<dbReference type="EMBL" id="CP119316">
    <property type="protein sequence ID" value="WEK48303.1"/>
    <property type="molecule type" value="Genomic_DNA"/>
</dbReference>
<dbReference type="InterPro" id="IPR011990">
    <property type="entry name" value="TPR-like_helical_dom_sf"/>
</dbReference>
<dbReference type="PROSITE" id="PS50005">
    <property type="entry name" value="TPR"/>
    <property type="match status" value="2"/>
</dbReference>
<evidence type="ECO:0000256" key="2">
    <source>
        <dbReference type="ARBA" id="ARBA00022803"/>
    </source>
</evidence>
<evidence type="ECO:0000256" key="4">
    <source>
        <dbReference type="SAM" id="MobiDB-lite"/>
    </source>
</evidence>
<feature type="signal peptide" evidence="5">
    <location>
        <begin position="1"/>
        <end position="22"/>
    </location>
</feature>
<evidence type="ECO:0000256" key="5">
    <source>
        <dbReference type="SAM" id="SignalP"/>
    </source>
</evidence>
<keyword evidence="2 3" id="KW-0802">TPR repeat</keyword>
<gene>
    <name evidence="7" type="ORF">P0Y56_08410</name>
</gene>
<dbReference type="Gene3D" id="2.60.40.3140">
    <property type="match status" value="1"/>
</dbReference>
<dbReference type="KEGG" id="acob:P0Y56_08410"/>
<feature type="repeat" description="TPR" evidence="3">
    <location>
        <begin position="742"/>
        <end position="775"/>
    </location>
</feature>
<organism evidence="7 8">
    <name type="scientific">Candidatus Andeanibacterium colombiense</name>
    <dbReference type="NCBI Taxonomy" id="3121345"/>
    <lineage>
        <taxon>Bacteria</taxon>
        <taxon>Pseudomonadati</taxon>
        <taxon>Pseudomonadota</taxon>
        <taxon>Alphaproteobacteria</taxon>
        <taxon>Sphingomonadales</taxon>
        <taxon>Sphingomonadaceae</taxon>
        <taxon>Candidatus Andeanibacterium</taxon>
    </lineage>
</organism>
<name>A0AAJ5X9X0_9SPHN</name>
<evidence type="ECO:0000313" key="8">
    <source>
        <dbReference type="Proteomes" id="UP001218362"/>
    </source>
</evidence>
<evidence type="ECO:0000259" key="6">
    <source>
        <dbReference type="Pfam" id="PF12969"/>
    </source>
</evidence>
<dbReference type="Pfam" id="PF12969">
    <property type="entry name" value="DUF3857"/>
    <property type="match status" value="1"/>
</dbReference>
<dbReference type="InterPro" id="IPR038765">
    <property type="entry name" value="Papain-like_cys_pep_sf"/>
</dbReference>
<dbReference type="SUPFAM" id="SSF54001">
    <property type="entry name" value="Cysteine proteinases"/>
    <property type="match status" value="1"/>
</dbReference>
<protein>
    <submittedName>
        <fullName evidence="7">Tetratricopeptide repeat protein</fullName>
    </submittedName>
</protein>
<feature type="domain" description="DUF3857" evidence="6">
    <location>
        <begin position="79"/>
        <end position="242"/>
    </location>
</feature>
<dbReference type="InterPro" id="IPR050498">
    <property type="entry name" value="Ycf3"/>
</dbReference>
<dbReference type="SMART" id="SM00028">
    <property type="entry name" value="TPR"/>
    <property type="match status" value="10"/>
</dbReference>
<dbReference type="Pfam" id="PF13432">
    <property type="entry name" value="TPR_16"/>
    <property type="match status" value="4"/>
</dbReference>
<sequence>MNLKLIFAASVCALAISGPARADEEVKIAPPADWVVKPADKKPPKTARVAPAPETAPADSDAPVKIIGADYQVRLEPDRQITYSAFSMQFLTPQGLAAGNLSLPWDPATQTITVHEVHIKRGSVVIDVLGEGQTFTVLRREQGLELAMLDGDLTANLFPAGLEVGDTLEFSYTLETRQPVLKGHAEASLGPLNAPLGKVHLLFEWPEGLDMHLSQPRDLPAWQRSKQGGMQVAQLTVDDFQPLITPHLAPARYSIIRMPEATDFSSWDQVSHLLRPLYVQASQIPTDGKLHDELEKIRAASDNPLKRAELALDLVQDKIRYVALSMGAGGLVPADAATTWTRRFGDCKGKTVMLLGLLRELGIEAEPVLVNTAAGDALSERPPMVFLFDHVLVRAVIGGHEYWLDGTRSGDRTLAEIKVPAFGWGLPLRDGPTQLARMMPEPLTQPTEDLAIHIDASGGLRLPAPTEIENVLRGDNAIGFNNAIASLAGNVRKEALERYWHGEFAFVTPEKIDARFDPASGEMHLTLSGTAEMDWNGVWYETDKMHVGFSPDFARADGPGKDAPFAVAYPFFTRAVETIVLPAGFTADQISGKPIDETVAGIEYHREAAIDGTVFKAVRTSRSIVPEFAAADAPAAAKRLTALNDEGLYLKMPSTYRPNSAELAYRSSQNITDVQGLIDRGVEELDYQRYDEALADFDRAVALAPDNPFAAADRGMALVWKHDPVGAEQAFLRAEKLDPDNAVVNRGRGVLALQAQDFGKAEGLFRRSLEIEPDNAFAHFQLALALFGKQDLEGALGEARQAIKLNSGYGAAYSLQATLLMNLKRPDEAAAAVDTMVKTFPKDSQMLTYASNLYDALGKSEKSEQLLKTSLATEETPLALVNRAERRPVNETEQKLADLTRALQIDPKFVPALIGRGNVRWMEYQLKPALSDVNQAIAIAPDAFQAYDVKAKILADMERKQEAAAVARQLIDANPQAAAAYFFAANIYDRLGMAKEAKAVRDKQVALPAQSVGALLYRNSLRERTDLTGREQDIEAALTLDPGSAPALIAKSQLQEDRDDWPGAAESLAKARIRDKTDAQIPTLQGIALVKANHTAEAAEAFDASRKLATTAQDLNTICFDKVMRGVALERAVEECDASLQLAPDKPATLDSRGLAYLRLGKLGQAKTDYDRAIDKLPGVANPLYGRAVARALSGDLKGAREDAAAALRISPQMEKTFREWGIDIPAAIAGKPN</sequence>
<proteinExistence type="predicted"/>
<evidence type="ECO:0000256" key="3">
    <source>
        <dbReference type="PROSITE-ProRule" id="PRU00339"/>
    </source>
</evidence>
<dbReference type="InterPro" id="IPR019734">
    <property type="entry name" value="TPR_rpt"/>
</dbReference>
<dbReference type="AlphaFoldDB" id="A0AAJ5X9X0"/>
<dbReference type="PANTHER" id="PTHR44858">
    <property type="entry name" value="TETRATRICOPEPTIDE REPEAT PROTEIN 6"/>
    <property type="match status" value="1"/>
</dbReference>
<feature type="repeat" description="TPR" evidence="3">
    <location>
        <begin position="674"/>
        <end position="707"/>
    </location>
</feature>
<feature type="chain" id="PRO_5042503806" evidence="5">
    <location>
        <begin position="23"/>
        <end position="1234"/>
    </location>
</feature>
<dbReference type="Gene3D" id="3.10.620.30">
    <property type="match status" value="1"/>
</dbReference>
<dbReference type="Proteomes" id="UP001218362">
    <property type="component" value="Chromosome"/>
</dbReference>
<reference evidence="7" key="1">
    <citation type="submission" date="2023-03" db="EMBL/GenBank/DDBJ databases">
        <title>Andean soil-derived lignocellulolytic bacterial consortium as a source of novel taxa and putative plastic-active enzymes.</title>
        <authorList>
            <person name="Diaz-Garcia L."/>
            <person name="Chuvochina M."/>
            <person name="Feuerriegel G."/>
            <person name="Bunk B."/>
            <person name="Sproer C."/>
            <person name="Streit W.R."/>
            <person name="Rodriguez L.M."/>
            <person name="Overmann J."/>
            <person name="Jimenez D.J."/>
        </authorList>
    </citation>
    <scope>NUCLEOTIDE SEQUENCE</scope>
    <source>
        <strain evidence="7">MAG 26</strain>
    </source>
</reference>
<keyword evidence="5" id="KW-0732">Signal</keyword>
<evidence type="ECO:0000313" key="7">
    <source>
        <dbReference type="EMBL" id="WEK48303.1"/>
    </source>
</evidence>
<dbReference type="PANTHER" id="PTHR44858:SF1">
    <property type="entry name" value="UDP-N-ACETYLGLUCOSAMINE--PEPTIDE N-ACETYLGLUCOSAMINYLTRANSFERASE SPINDLY-RELATED"/>
    <property type="match status" value="1"/>
</dbReference>
<dbReference type="SUPFAM" id="SSF48452">
    <property type="entry name" value="TPR-like"/>
    <property type="match status" value="2"/>
</dbReference>